<keyword evidence="4" id="KW-1185">Reference proteome</keyword>
<reference evidence="4" key="1">
    <citation type="journal article" date="2019" name="Int. J. Syst. Evol. Microbiol.">
        <title>The Global Catalogue of Microorganisms (GCM) 10K type strain sequencing project: providing services to taxonomists for standard genome sequencing and annotation.</title>
        <authorList>
            <consortium name="The Broad Institute Genomics Platform"/>
            <consortium name="The Broad Institute Genome Sequencing Center for Infectious Disease"/>
            <person name="Wu L."/>
            <person name="Ma J."/>
        </authorList>
    </citation>
    <scope>NUCLEOTIDE SEQUENCE [LARGE SCALE GENOMIC DNA]</scope>
    <source>
        <strain evidence="4">CGMCC 4.7357</strain>
    </source>
</reference>
<dbReference type="InterPro" id="IPR032675">
    <property type="entry name" value="LRR_dom_sf"/>
</dbReference>
<dbReference type="InterPro" id="IPR038765">
    <property type="entry name" value="Papain-like_cys_pep_sf"/>
</dbReference>
<dbReference type="InterPro" id="IPR026906">
    <property type="entry name" value="LRR_5"/>
</dbReference>
<sequence length="415" mass="47000">MNLRLKCLIGAMIIASISVSGCKDKTSEPQKEPSPSEEAPLPDKDSSDQSNDFNIKDPRLFEVKSGIPLPQEDQKAFDILIKKIDPKRALEMATTTITDEQYAKVKKFVNSDIINSSMSEEKKFETIFYWVVKNISYRPSPNDANSVFENRCGVCGGYANLLKVMLLSQNIPCIVVDGYYVSIGSQKDAHAWNYAYVNGRWIVADPTNNRKFEIDDEPSFIHLQPKKTDIAFFEDDKCKYGYNFGFCVTAIKSDHRVVSLPYSYDGYILTSFITSDSIPSNLKTLYISDNITTIGENAYSLNQLDTSLENIFISDNNESLNDYKGVVYKKESEIPLYVPKSKTVIYLKPMERVGKNALLALNNLTELHFDKATKVIEDYAIEDCRNLKIAYIPSGTQVSDKAFVNVHQDFRIVRE</sequence>
<dbReference type="Proteomes" id="UP001596020">
    <property type="component" value="Unassembled WGS sequence"/>
</dbReference>
<organism evidence="3 4">
    <name type="scientific">Falsiporphyromonas endometrii</name>
    <dbReference type="NCBI Taxonomy" id="1387297"/>
    <lineage>
        <taxon>Bacteria</taxon>
        <taxon>Pseudomonadati</taxon>
        <taxon>Bacteroidota</taxon>
        <taxon>Bacteroidia</taxon>
        <taxon>Bacteroidales</taxon>
        <taxon>Porphyromonadaceae</taxon>
        <taxon>Falsiporphyromonas</taxon>
    </lineage>
</organism>
<dbReference type="SUPFAM" id="SSF54001">
    <property type="entry name" value="Cysteine proteinases"/>
    <property type="match status" value="1"/>
</dbReference>
<dbReference type="Pfam" id="PF01841">
    <property type="entry name" value="Transglut_core"/>
    <property type="match status" value="1"/>
</dbReference>
<gene>
    <name evidence="3" type="ORF">ACFO3G_02820</name>
</gene>
<accession>A0ABV9K6H4</accession>
<evidence type="ECO:0000313" key="3">
    <source>
        <dbReference type="EMBL" id="MFC4665552.1"/>
    </source>
</evidence>
<dbReference type="PANTHER" id="PTHR46333">
    <property type="entry name" value="CYTOKINESIS PROTEIN 3"/>
    <property type="match status" value="1"/>
</dbReference>
<evidence type="ECO:0000259" key="2">
    <source>
        <dbReference type="SMART" id="SM00460"/>
    </source>
</evidence>
<evidence type="ECO:0000313" key="4">
    <source>
        <dbReference type="Proteomes" id="UP001596020"/>
    </source>
</evidence>
<evidence type="ECO:0000256" key="1">
    <source>
        <dbReference type="SAM" id="MobiDB-lite"/>
    </source>
</evidence>
<dbReference type="PROSITE" id="PS51257">
    <property type="entry name" value="PROKAR_LIPOPROTEIN"/>
    <property type="match status" value="1"/>
</dbReference>
<comment type="caution">
    <text evidence="3">The sequence shown here is derived from an EMBL/GenBank/DDBJ whole genome shotgun (WGS) entry which is preliminary data.</text>
</comment>
<dbReference type="PANTHER" id="PTHR46333:SF2">
    <property type="entry name" value="CYTOKINESIS PROTEIN 3"/>
    <property type="match status" value="1"/>
</dbReference>
<dbReference type="RefSeq" id="WP_380077797.1">
    <property type="nucleotide sequence ID" value="NZ_JBHSGO010000048.1"/>
</dbReference>
<dbReference type="InterPro" id="IPR052557">
    <property type="entry name" value="CAP/Cytokinesis_protein"/>
</dbReference>
<feature type="domain" description="Transglutaminase-like" evidence="2">
    <location>
        <begin position="147"/>
        <end position="208"/>
    </location>
</feature>
<name>A0ABV9K6H4_9PORP</name>
<feature type="compositionally biased region" description="Basic and acidic residues" evidence="1">
    <location>
        <begin position="22"/>
        <end position="31"/>
    </location>
</feature>
<protein>
    <submittedName>
        <fullName evidence="3">Transglutaminase domain-containing protein</fullName>
    </submittedName>
</protein>
<dbReference type="Pfam" id="PF13306">
    <property type="entry name" value="LRR_5"/>
    <property type="match status" value="2"/>
</dbReference>
<dbReference type="InterPro" id="IPR002931">
    <property type="entry name" value="Transglutaminase-like"/>
</dbReference>
<dbReference type="EMBL" id="JBHSGO010000048">
    <property type="protein sequence ID" value="MFC4665552.1"/>
    <property type="molecule type" value="Genomic_DNA"/>
</dbReference>
<feature type="region of interest" description="Disordered" evidence="1">
    <location>
        <begin position="22"/>
        <end position="53"/>
    </location>
</feature>
<dbReference type="Gene3D" id="3.80.10.10">
    <property type="entry name" value="Ribonuclease Inhibitor"/>
    <property type="match status" value="1"/>
</dbReference>
<dbReference type="SMART" id="SM00460">
    <property type="entry name" value="TGc"/>
    <property type="match status" value="1"/>
</dbReference>
<proteinExistence type="predicted"/>
<dbReference type="Gene3D" id="3.10.620.30">
    <property type="match status" value="1"/>
</dbReference>